<keyword evidence="3" id="KW-1185">Reference proteome</keyword>
<keyword evidence="1" id="KW-0472">Membrane</keyword>
<dbReference type="EMBL" id="JAHOPB010000001">
    <property type="protein sequence ID" value="MBU8875485.1"/>
    <property type="molecule type" value="Genomic_DNA"/>
</dbReference>
<name>A0ABS6IM47_9HYPH</name>
<feature type="transmembrane region" description="Helical" evidence="1">
    <location>
        <begin position="272"/>
        <end position="291"/>
    </location>
</feature>
<dbReference type="Proteomes" id="UP000727907">
    <property type="component" value="Unassembled WGS sequence"/>
</dbReference>
<comment type="caution">
    <text evidence="2">The sequence shown here is derived from an EMBL/GenBank/DDBJ whole genome shotgun (WGS) entry which is preliminary data.</text>
</comment>
<proteinExistence type="predicted"/>
<feature type="transmembrane region" description="Helical" evidence="1">
    <location>
        <begin position="349"/>
        <end position="370"/>
    </location>
</feature>
<feature type="transmembrane region" description="Helical" evidence="1">
    <location>
        <begin position="135"/>
        <end position="157"/>
    </location>
</feature>
<evidence type="ECO:0000313" key="2">
    <source>
        <dbReference type="EMBL" id="MBU8875485.1"/>
    </source>
</evidence>
<reference evidence="2 3" key="1">
    <citation type="submission" date="2021-06" db="EMBL/GenBank/DDBJ databases">
        <authorList>
            <person name="Lee D.H."/>
        </authorList>
    </citation>
    <scope>NUCLEOTIDE SEQUENCE [LARGE SCALE GENOMIC DNA]</scope>
    <source>
        <strain evidence="2 3">MMS21-HV4-11</strain>
    </source>
</reference>
<organism evidence="2 3">
    <name type="scientific">Reyranella humidisoli</name>
    <dbReference type="NCBI Taxonomy" id="2849149"/>
    <lineage>
        <taxon>Bacteria</taxon>
        <taxon>Pseudomonadati</taxon>
        <taxon>Pseudomonadota</taxon>
        <taxon>Alphaproteobacteria</taxon>
        <taxon>Hyphomicrobiales</taxon>
        <taxon>Reyranellaceae</taxon>
        <taxon>Reyranella</taxon>
    </lineage>
</organism>
<feature type="transmembrane region" description="Helical" evidence="1">
    <location>
        <begin position="105"/>
        <end position="123"/>
    </location>
</feature>
<keyword evidence="1" id="KW-1133">Transmembrane helix</keyword>
<feature type="transmembrane region" description="Helical" evidence="1">
    <location>
        <begin position="323"/>
        <end position="342"/>
    </location>
</feature>
<protein>
    <recommendedName>
        <fullName evidence="4">Glycosyltransferase RgtA/B/C/D-like domain-containing protein</fullName>
    </recommendedName>
</protein>
<evidence type="ECO:0008006" key="4">
    <source>
        <dbReference type="Google" id="ProtNLM"/>
    </source>
</evidence>
<evidence type="ECO:0000256" key="1">
    <source>
        <dbReference type="SAM" id="Phobius"/>
    </source>
</evidence>
<gene>
    <name evidence="2" type="ORF">KQ910_17045</name>
</gene>
<sequence>MLKEIYDAIISTFERAFGLLASRRLWLVWGVAVALIVSLFISFPRISFFLGTDGQIVNFWPVLERQAANPLATVGDQFKDHALHDAKLAFRLTLPLTMKVLHIDWRGLLAIQYGLGVLMLFLVGKIAMDLFRDRIVALASVFGVASIYAGKAAFLQLGGMGDAFAFAFLTVAVAFRNPAVIFAAVIAACFTDERAVIVSPLLVVYWAMRDSDGHKPDWFNLQTITVAASILVAGIIRLVLMFGYGLHIPIGAGNDVGLSVLPINLPNLQYELPHVLAGLWLWPLVACILLVRNRWWFSLLAIVGVTGAIVAASFMVLDVDRSLAYTLPLIYASMAVAAWARLDLKDLRGIAILGFLISFACPVNSLFGGVSNRYSEGNLMPVEVVRFYKYSNAR</sequence>
<dbReference type="RefSeq" id="WP_216962797.1">
    <property type="nucleotide sequence ID" value="NZ_JAHOPB010000001.1"/>
</dbReference>
<keyword evidence="1" id="KW-0812">Transmembrane</keyword>
<feature type="transmembrane region" description="Helical" evidence="1">
    <location>
        <begin position="25"/>
        <end position="43"/>
    </location>
</feature>
<evidence type="ECO:0000313" key="3">
    <source>
        <dbReference type="Proteomes" id="UP000727907"/>
    </source>
</evidence>
<feature type="transmembrane region" description="Helical" evidence="1">
    <location>
        <begin position="296"/>
        <end position="317"/>
    </location>
</feature>
<accession>A0ABS6IM47</accession>
<feature type="transmembrane region" description="Helical" evidence="1">
    <location>
        <begin position="218"/>
        <end position="240"/>
    </location>
</feature>
<feature type="transmembrane region" description="Helical" evidence="1">
    <location>
        <begin position="163"/>
        <end position="190"/>
    </location>
</feature>